<keyword evidence="3" id="KW-1185">Reference proteome</keyword>
<gene>
    <name evidence="2" type="ORF">WJX73_007545</name>
</gene>
<dbReference type="Pfam" id="PF17257">
    <property type="entry name" value="DUF5323"/>
    <property type="match status" value="1"/>
</dbReference>
<dbReference type="AlphaFoldDB" id="A0AAW1NLK1"/>
<dbReference type="GO" id="GO:0009507">
    <property type="term" value="C:chloroplast"/>
    <property type="evidence" value="ECO:0007669"/>
    <property type="project" value="InterPro"/>
</dbReference>
<evidence type="ECO:0000313" key="3">
    <source>
        <dbReference type="Proteomes" id="UP001465755"/>
    </source>
</evidence>
<proteinExistence type="predicted"/>
<dbReference type="Proteomes" id="UP001465755">
    <property type="component" value="Unassembled WGS sequence"/>
</dbReference>
<dbReference type="GO" id="GO:0019843">
    <property type="term" value="F:rRNA binding"/>
    <property type="evidence" value="ECO:0007669"/>
    <property type="project" value="InterPro"/>
</dbReference>
<dbReference type="GO" id="GO:0006412">
    <property type="term" value="P:translation"/>
    <property type="evidence" value="ECO:0007669"/>
    <property type="project" value="InterPro"/>
</dbReference>
<sequence>MGFVLTQRLRLTPQTATAAPIRQATVAQQFKVIAKKNKFRPKKKGESHRRHVGATYEPLPPPPPEYTVVGDQKAQSS</sequence>
<protein>
    <submittedName>
        <fullName evidence="2">Uncharacterized protein</fullName>
    </submittedName>
</protein>
<evidence type="ECO:0000313" key="2">
    <source>
        <dbReference type="EMBL" id="KAK9790775.1"/>
    </source>
</evidence>
<dbReference type="GO" id="GO:0003735">
    <property type="term" value="F:structural constituent of ribosome"/>
    <property type="evidence" value="ECO:0007669"/>
    <property type="project" value="InterPro"/>
</dbReference>
<feature type="region of interest" description="Disordered" evidence="1">
    <location>
        <begin position="38"/>
        <end position="77"/>
    </location>
</feature>
<organism evidence="2 3">
    <name type="scientific">Symbiochloris irregularis</name>
    <dbReference type="NCBI Taxonomy" id="706552"/>
    <lineage>
        <taxon>Eukaryota</taxon>
        <taxon>Viridiplantae</taxon>
        <taxon>Chlorophyta</taxon>
        <taxon>core chlorophytes</taxon>
        <taxon>Trebouxiophyceae</taxon>
        <taxon>Trebouxiales</taxon>
        <taxon>Trebouxiaceae</taxon>
        <taxon>Symbiochloris</taxon>
    </lineage>
</organism>
<name>A0AAW1NLK1_9CHLO</name>
<comment type="caution">
    <text evidence="2">The sequence shown here is derived from an EMBL/GenBank/DDBJ whole genome shotgun (WGS) entry which is preliminary data.</text>
</comment>
<feature type="compositionally biased region" description="Basic residues" evidence="1">
    <location>
        <begin position="38"/>
        <end position="52"/>
    </location>
</feature>
<evidence type="ECO:0000256" key="1">
    <source>
        <dbReference type="SAM" id="MobiDB-lite"/>
    </source>
</evidence>
<dbReference type="EMBL" id="JALJOQ010000186">
    <property type="protein sequence ID" value="KAK9790775.1"/>
    <property type="molecule type" value="Genomic_DNA"/>
</dbReference>
<reference evidence="2 3" key="1">
    <citation type="journal article" date="2024" name="Nat. Commun.">
        <title>Phylogenomics reveals the evolutionary origins of lichenization in chlorophyte algae.</title>
        <authorList>
            <person name="Puginier C."/>
            <person name="Libourel C."/>
            <person name="Otte J."/>
            <person name="Skaloud P."/>
            <person name="Haon M."/>
            <person name="Grisel S."/>
            <person name="Petersen M."/>
            <person name="Berrin J.G."/>
            <person name="Delaux P.M."/>
            <person name="Dal Grande F."/>
            <person name="Keller J."/>
        </authorList>
    </citation>
    <scope>NUCLEOTIDE SEQUENCE [LARGE SCALE GENOMIC DNA]</scope>
    <source>
        <strain evidence="2 3">SAG 2036</strain>
    </source>
</reference>
<dbReference type="InterPro" id="IPR020526">
    <property type="entry name" value="Ribosomal_cL38"/>
</dbReference>
<accession>A0AAW1NLK1</accession>
<dbReference type="GO" id="GO:0005840">
    <property type="term" value="C:ribosome"/>
    <property type="evidence" value="ECO:0007669"/>
    <property type="project" value="InterPro"/>
</dbReference>